<dbReference type="Proteomes" id="UP000765509">
    <property type="component" value="Unassembled WGS sequence"/>
</dbReference>
<evidence type="ECO:0000313" key="2">
    <source>
        <dbReference type="EMBL" id="MBW0472338.1"/>
    </source>
</evidence>
<comment type="caution">
    <text evidence="2">The sequence shown here is derived from an EMBL/GenBank/DDBJ whole genome shotgun (WGS) entry which is preliminary data.</text>
</comment>
<feature type="region of interest" description="Disordered" evidence="1">
    <location>
        <begin position="20"/>
        <end position="42"/>
    </location>
</feature>
<sequence length="102" mass="11430">MPRISISKIFKVPSKIPITSTTRPQTRSFPISNPTSLQPVASTSSKNKIEILPLPFPDSKVFQRGKNWPIRATRYVGNSQDSISRIFGEVDINSRGDNVFQL</sequence>
<evidence type="ECO:0000256" key="1">
    <source>
        <dbReference type="SAM" id="MobiDB-lite"/>
    </source>
</evidence>
<gene>
    <name evidence="2" type="ORF">O181_012053</name>
</gene>
<dbReference type="EMBL" id="AVOT02003051">
    <property type="protein sequence ID" value="MBW0472338.1"/>
    <property type="molecule type" value="Genomic_DNA"/>
</dbReference>
<proteinExistence type="predicted"/>
<dbReference type="AlphaFoldDB" id="A0A9Q3BW20"/>
<protein>
    <submittedName>
        <fullName evidence="2">Uncharacterized protein</fullName>
    </submittedName>
</protein>
<keyword evidence="3" id="KW-1185">Reference proteome</keyword>
<accession>A0A9Q3BW20</accession>
<reference evidence="2" key="1">
    <citation type="submission" date="2021-03" db="EMBL/GenBank/DDBJ databases">
        <title>Draft genome sequence of rust myrtle Austropuccinia psidii MF-1, a brazilian biotype.</title>
        <authorList>
            <person name="Quecine M.C."/>
            <person name="Pachon D.M.R."/>
            <person name="Bonatelli M.L."/>
            <person name="Correr F.H."/>
            <person name="Franceschini L.M."/>
            <person name="Leite T.F."/>
            <person name="Margarido G.R.A."/>
            <person name="Almeida C.A."/>
            <person name="Ferrarezi J.A."/>
            <person name="Labate C.A."/>
        </authorList>
    </citation>
    <scope>NUCLEOTIDE SEQUENCE</scope>
    <source>
        <strain evidence="2">MF-1</strain>
    </source>
</reference>
<organism evidence="2 3">
    <name type="scientific">Austropuccinia psidii MF-1</name>
    <dbReference type="NCBI Taxonomy" id="1389203"/>
    <lineage>
        <taxon>Eukaryota</taxon>
        <taxon>Fungi</taxon>
        <taxon>Dikarya</taxon>
        <taxon>Basidiomycota</taxon>
        <taxon>Pucciniomycotina</taxon>
        <taxon>Pucciniomycetes</taxon>
        <taxon>Pucciniales</taxon>
        <taxon>Sphaerophragmiaceae</taxon>
        <taxon>Austropuccinia</taxon>
    </lineage>
</organism>
<evidence type="ECO:0000313" key="3">
    <source>
        <dbReference type="Proteomes" id="UP000765509"/>
    </source>
</evidence>
<name>A0A9Q3BW20_9BASI</name>